<evidence type="ECO:0000313" key="2">
    <source>
        <dbReference type="EMBL" id="BCY28839.1"/>
    </source>
</evidence>
<name>A0ABM7S874_9FLAO</name>
<reference evidence="2 3" key="1">
    <citation type="submission" date="2021-06" db="EMBL/GenBank/DDBJ databases">
        <title>Whole genome sequences of Flavobacterium sp. KK2020170 and assembly.</title>
        <authorList>
            <person name="Kitahara K."/>
            <person name="Miyoshi S."/>
            <person name="Uesaka K."/>
        </authorList>
    </citation>
    <scope>NUCLEOTIDE SEQUENCE [LARGE SCALE GENOMIC DNA]</scope>
    <source>
        <strain evidence="2 3">KK2020170</strain>
    </source>
</reference>
<organism evidence="2 3">
    <name type="scientific">Flavobacterium okayamense</name>
    <dbReference type="NCBI Taxonomy" id="2830782"/>
    <lineage>
        <taxon>Bacteria</taxon>
        <taxon>Pseudomonadati</taxon>
        <taxon>Bacteroidota</taxon>
        <taxon>Flavobacteriia</taxon>
        <taxon>Flavobacteriales</taxon>
        <taxon>Flavobacteriaceae</taxon>
        <taxon>Flavobacterium</taxon>
    </lineage>
</organism>
<protein>
    <submittedName>
        <fullName evidence="2">Uncharacterized protein</fullName>
    </submittedName>
</protein>
<gene>
    <name evidence="2" type="ORF">KK2020170_17070</name>
</gene>
<evidence type="ECO:0000313" key="3">
    <source>
        <dbReference type="Proteomes" id="UP000825258"/>
    </source>
</evidence>
<dbReference type="Proteomes" id="UP000825258">
    <property type="component" value="Chromosome"/>
</dbReference>
<evidence type="ECO:0000256" key="1">
    <source>
        <dbReference type="SAM" id="SignalP"/>
    </source>
</evidence>
<proteinExistence type="predicted"/>
<dbReference type="RefSeq" id="WP_221257946.1">
    <property type="nucleotide sequence ID" value="NZ_AP024749.1"/>
</dbReference>
<feature type="signal peptide" evidence="1">
    <location>
        <begin position="1"/>
        <end position="19"/>
    </location>
</feature>
<sequence>MKKKLFVLLTTFYFMSFYAQVGIGTTNIENGVELQIESSNRGLLIPRVALTSTVIQAPVGPAPIATGVLVYNTSTNGAGATAVSPGFYYWSGTEWISLRSNTGTPNLDYWSLFGNSGTTPGTNFLGTTDARDLQIRTNNQLRVTTKSTGEVIIGNTTNPIANTLTTVIPSGTQIGIFANSQNSPRTIRALNANNTQFVIDGGNLDPDGGRGVIGISASLASNSTNTVMGVLGVAGRTTFTELPGESVGLSGQGTTGLHVRGVGKTGNNDYYSAYFEYDQDDNLSTSNGPFARIAGKDFDYFTGPAARRDVTYGGYFDANTSNSDFVFVGARNNNTSYKVLGGGNVSTMVKDKEGNNRILHATETPEILFEDFGTGKLENGIAYIELDPILSQNIFVSEEHPMKVFIQLEGDCNGVYVTEKTDKGFMVKELQNGTSNVSFSWNIVANRKDTVNLDGTVDSKHVGVRFPIGPNRLKPNESKEVKYDLERK</sequence>
<dbReference type="EMBL" id="AP024749">
    <property type="protein sequence ID" value="BCY28839.1"/>
    <property type="molecule type" value="Genomic_DNA"/>
</dbReference>
<feature type="chain" id="PRO_5045310837" evidence="1">
    <location>
        <begin position="20"/>
        <end position="488"/>
    </location>
</feature>
<accession>A0ABM7S874</accession>
<keyword evidence="1" id="KW-0732">Signal</keyword>
<keyword evidence="3" id="KW-1185">Reference proteome</keyword>